<dbReference type="InterPro" id="IPR009548">
    <property type="entry name" value="Prkrip1"/>
</dbReference>
<dbReference type="GO" id="GO:0005730">
    <property type="term" value="C:nucleolus"/>
    <property type="evidence" value="ECO:0007669"/>
    <property type="project" value="TreeGrafter"/>
</dbReference>
<keyword evidence="3" id="KW-1185">Reference proteome</keyword>
<evidence type="ECO:0000313" key="3">
    <source>
        <dbReference type="Proteomes" id="UP000187209"/>
    </source>
</evidence>
<dbReference type="Pfam" id="PF06658">
    <property type="entry name" value="DUF1168"/>
    <property type="match status" value="1"/>
</dbReference>
<feature type="coiled-coil region" evidence="1">
    <location>
        <begin position="49"/>
        <end position="116"/>
    </location>
</feature>
<gene>
    <name evidence="2" type="ORF">SteCoe_30744</name>
</gene>
<dbReference type="PANTHER" id="PTHR13507:SF0">
    <property type="entry name" value="PRKR-INTERACTING PROTEIN 1"/>
    <property type="match status" value="1"/>
</dbReference>
<dbReference type="GO" id="GO:0019901">
    <property type="term" value="F:protein kinase binding"/>
    <property type="evidence" value="ECO:0007669"/>
    <property type="project" value="TreeGrafter"/>
</dbReference>
<name>A0A1R2B2V8_9CILI</name>
<keyword evidence="1" id="KW-0175">Coiled coil</keyword>
<proteinExistence type="predicted"/>
<accession>A0A1R2B2V8</accession>
<reference evidence="2 3" key="1">
    <citation type="submission" date="2016-11" db="EMBL/GenBank/DDBJ databases">
        <title>The macronuclear genome of Stentor coeruleus: a giant cell with tiny introns.</title>
        <authorList>
            <person name="Slabodnick M."/>
            <person name="Ruby J.G."/>
            <person name="Reiff S.B."/>
            <person name="Swart E.C."/>
            <person name="Gosai S."/>
            <person name="Prabakaran S."/>
            <person name="Witkowska E."/>
            <person name="Larue G.E."/>
            <person name="Fisher S."/>
            <person name="Freeman R.M."/>
            <person name="Gunawardena J."/>
            <person name="Chu W."/>
            <person name="Stover N.A."/>
            <person name="Gregory B.D."/>
            <person name="Nowacki M."/>
            <person name="Derisi J."/>
            <person name="Roy S.W."/>
            <person name="Marshall W.F."/>
            <person name="Sood P."/>
        </authorList>
    </citation>
    <scope>NUCLEOTIDE SEQUENCE [LARGE SCALE GENOMIC DNA]</scope>
    <source>
        <strain evidence="2">WM001</strain>
    </source>
</reference>
<dbReference type="EMBL" id="MPUH01001020">
    <property type="protein sequence ID" value="OMJ71133.1"/>
    <property type="molecule type" value="Genomic_DNA"/>
</dbReference>
<dbReference type="GO" id="GO:0003725">
    <property type="term" value="F:double-stranded RNA binding"/>
    <property type="evidence" value="ECO:0007669"/>
    <property type="project" value="InterPro"/>
</dbReference>
<evidence type="ECO:0000313" key="2">
    <source>
        <dbReference type="EMBL" id="OMJ71133.1"/>
    </source>
</evidence>
<evidence type="ECO:0000256" key="1">
    <source>
        <dbReference type="SAM" id="Coils"/>
    </source>
</evidence>
<dbReference type="OrthoDB" id="10067079at2759"/>
<dbReference type="GO" id="GO:0004860">
    <property type="term" value="F:protein kinase inhibitor activity"/>
    <property type="evidence" value="ECO:0007669"/>
    <property type="project" value="TreeGrafter"/>
</dbReference>
<sequence length="138" mass="16477">MAAQKNKQGLIVNVEYAKEEVRRPIITQVIVEKIENLPGSTTGAGSGDFHQYRNLKRREEARLEMMEIEYRERKIREEFERLREFNKQKCTEKTAKKALKRKKKKEYKKMKKLQITDEKSEKTIDECVKKQKIEENSV</sequence>
<organism evidence="2 3">
    <name type="scientific">Stentor coeruleus</name>
    <dbReference type="NCBI Taxonomy" id="5963"/>
    <lineage>
        <taxon>Eukaryota</taxon>
        <taxon>Sar</taxon>
        <taxon>Alveolata</taxon>
        <taxon>Ciliophora</taxon>
        <taxon>Postciliodesmatophora</taxon>
        <taxon>Heterotrichea</taxon>
        <taxon>Heterotrichida</taxon>
        <taxon>Stentoridae</taxon>
        <taxon>Stentor</taxon>
    </lineage>
</organism>
<comment type="caution">
    <text evidence="2">The sequence shown here is derived from an EMBL/GenBank/DDBJ whole genome shotgun (WGS) entry which is preliminary data.</text>
</comment>
<dbReference type="Proteomes" id="UP000187209">
    <property type="component" value="Unassembled WGS sequence"/>
</dbReference>
<dbReference type="PANTHER" id="PTHR13507">
    <property type="entry name" value="PRKR-INTERACTING PROTEIN 1"/>
    <property type="match status" value="1"/>
</dbReference>
<dbReference type="AlphaFoldDB" id="A0A1R2B2V8"/>
<protein>
    <submittedName>
        <fullName evidence="2">Uncharacterized protein</fullName>
    </submittedName>
</protein>